<dbReference type="PANTHER" id="PTHR11635:SF152">
    <property type="entry name" value="CAMP-DEPENDENT PROTEIN KINASE TYPE I REGULATORY SUBUNIT-RELATED"/>
    <property type="match status" value="1"/>
</dbReference>
<gene>
    <name evidence="2" type="ORF">DRP43_01095</name>
</gene>
<evidence type="ECO:0000259" key="1">
    <source>
        <dbReference type="PROSITE" id="PS50042"/>
    </source>
</evidence>
<dbReference type="SMART" id="SM00100">
    <property type="entry name" value="cNMP"/>
    <property type="match status" value="1"/>
</dbReference>
<dbReference type="PANTHER" id="PTHR11635">
    <property type="entry name" value="CAMP-DEPENDENT PROTEIN KINASE REGULATORY CHAIN"/>
    <property type="match status" value="1"/>
</dbReference>
<feature type="domain" description="Cyclic nucleotide-binding" evidence="1">
    <location>
        <begin position="12"/>
        <end position="132"/>
    </location>
</feature>
<dbReference type="InterPro" id="IPR018490">
    <property type="entry name" value="cNMP-bd_dom_sf"/>
</dbReference>
<dbReference type="InterPro" id="IPR000595">
    <property type="entry name" value="cNMP-bd_dom"/>
</dbReference>
<dbReference type="GO" id="GO:0034236">
    <property type="term" value="F:protein kinase A catalytic subunit binding"/>
    <property type="evidence" value="ECO:0007669"/>
    <property type="project" value="TreeGrafter"/>
</dbReference>
<sequence length="173" mass="19924">MDSLDIFRKIPIFNELNNEEIDRIFTIAQKSLFKSGEMIFSEGDKGDGFYLIVRGEVKITIKVNTIGEEILSLLKGNVHFGEMTLIDDKPRSANAIAETDVICLYFDKDKFNKIIDDDISLGNKIRKGFLKTFSKRLRTTDNNVKRIISILKNNEERDNSEGEINHEFNNKEE</sequence>
<organism evidence="2 3">
    <name type="scientific">candidate division TA06 bacterium</name>
    <dbReference type="NCBI Taxonomy" id="2250710"/>
    <lineage>
        <taxon>Bacteria</taxon>
        <taxon>Bacteria division TA06</taxon>
    </lineage>
</organism>
<dbReference type="Pfam" id="PF00027">
    <property type="entry name" value="cNMP_binding"/>
    <property type="match status" value="1"/>
</dbReference>
<dbReference type="Proteomes" id="UP000271125">
    <property type="component" value="Unassembled WGS sequence"/>
</dbReference>
<comment type="caution">
    <text evidence="2">The sequence shown here is derived from an EMBL/GenBank/DDBJ whole genome shotgun (WGS) entry which is preliminary data.</text>
</comment>
<evidence type="ECO:0000313" key="3">
    <source>
        <dbReference type="Proteomes" id="UP000271125"/>
    </source>
</evidence>
<dbReference type="Gene3D" id="2.60.120.10">
    <property type="entry name" value="Jelly Rolls"/>
    <property type="match status" value="1"/>
</dbReference>
<dbReference type="GO" id="GO:0004862">
    <property type="term" value="F:cAMP-dependent protein kinase inhibitor activity"/>
    <property type="evidence" value="ECO:0007669"/>
    <property type="project" value="TreeGrafter"/>
</dbReference>
<name>A0A660SPC1_UNCT6</name>
<accession>A0A660SPC1</accession>
<dbReference type="InterPro" id="IPR014710">
    <property type="entry name" value="RmlC-like_jellyroll"/>
</dbReference>
<dbReference type="AlphaFoldDB" id="A0A660SPC1"/>
<dbReference type="SUPFAM" id="SSF51206">
    <property type="entry name" value="cAMP-binding domain-like"/>
    <property type="match status" value="1"/>
</dbReference>
<dbReference type="GO" id="GO:0005829">
    <property type="term" value="C:cytosol"/>
    <property type="evidence" value="ECO:0007669"/>
    <property type="project" value="TreeGrafter"/>
</dbReference>
<dbReference type="InterPro" id="IPR050503">
    <property type="entry name" value="cAMP-dep_PK_reg_su-like"/>
</dbReference>
<dbReference type="PRINTS" id="PR00103">
    <property type="entry name" value="CAMPKINASE"/>
</dbReference>
<dbReference type="PROSITE" id="PS50042">
    <property type="entry name" value="CNMP_BINDING_3"/>
    <property type="match status" value="1"/>
</dbReference>
<dbReference type="GO" id="GO:0005952">
    <property type="term" value="C:cAMP-dependent protein kinase complex"/>
    <property type="evidence" value="ECO:0007669"/>
    <property type="project" value="InterPro"/>
</dbReference>
<proteinExistence type="predicted"/>
<reference evidence="2 3" key="1">
    <citation type="submission" date="2018-06" db="EMBL/GenBank/DDBJ databases">
        <title>Extensive metabolic versatility and redundancy in microbially diverse, dynamic hydrothermal sediments.</title>
        <authorList>
            <person name="Dombrowski N."/>
            <person name="Teske A."/>
            <person name="Baker B.J."/>
        </authorList>
    </citation>
    <scope>NUCLEOTIDE SEQUENCE [LARGE SCALE GENOMIC DNA]</scope>
    <source>
        <strain evidence="2">B10_G13</strain>
    </source>
</reference>
<dbReference type="GO" id="GO:0030552">
    <property type="term" value="F:cAMP binding"/>
    <property type="evidence" value="ECO:0007669"/>
    <property type="project" value="TreeGrafter"/>
</dbReference>
<dbReference type="CDD" id="cd00038">
    <property type="entry name" value="CAP_ED"/>
    <property type="match status" value="1"/>
</dbReference>
<evidence type="ECO:0000313" key="2">
    <source>
        <dbReference type="EMBL" id="RKX72302.1"/>
    </source>
</evidence>
<protein>
    <recommendedName>
        <fullName evidence="1">Cyclic nucleotide-binding domain-containing protein</fullName>
    </recommendedName>
</protein>
<dbReference type="EMBL" id="QNBD01000031">
    <property type="protein sequence ID" value="RKX72302.1"/>
    <property type="molecule type" value="Genomic_DNA"/>
</dbReference>